<dbReference type="EMBL" id="FSFA01000001">
    <property type="protein sequence ID" value="SHW85330.1"/>
    <property type="molecule type" value="Genomic_DNA"/>
</dbReference>
<evidence type="ECO:0000313" key="2">
    <source>
        <dbReference type="Proteomes" id="UP000185183"/>
    </source>
</evidence>
<dbReference type="Proteomes" id="UP000185183">
    <property type="component" value="Unassembled WGS sequence"/>
</dbReference>
<comment type="caution">
    <text evidence="1">The sequence shown here is derived from an EMBL/GenBank/DDBJ whole genome shotgun (WGS) entry which is preliminary data.</text>
</comment>
<organism evidence="1 2">
    <name type="scientific">Mycobacteroides abscessus subsp. bolletii</name>
    <dbReference type="NCBI Taxonomy" id="319705"/>
    <lineage>
        <taxon>Bacteria</taxon>
        <taxon>Bacillati</taxon>
        <taxon>Actinomycetota</taxon>
        <taxon>Actinomycetes</taxon>
        <taxon>Mycobacteriales</taxon>
        <taxon>Mycobacteriaceae</taxon>
        <taxon>Mycobacteroides</taxon>
        <taxon>Mycobacteroides abscessus</taxon>
    </lineage>
</organism>
<evidence type="ECO:0000313" key="1">
    <source>
        <dbReference type="EMBL" id="SHW85330.1"/>
    </source>
</evidence>
<gene>
    <name evidence="1" type="ORF">SAMEA2275694_00450</name>
</gene>
<accession>A0A9Q7SAK4</accession>
<sequence>MRHFLLHAPQRDDTPGSAYGSPMTKINNASRETQLYLHTLASSLACATQTPMPVFQISGPREDSPSAQRVRVLEQLDETLTGLDTVIRSKKVPPVGEPVATLGRRLIERGEVYDAVNKTYAPGPGFAALLDSLTVDAVAKLADQAIADGTFSVD</sequence>
<name>A0A9Q7SAK4_9MYCO</name>
<protein>
    <submittedName>
        <fullName evidence="1">Uncharacterized protein</fullName>
    </submittedName>
</protein>
<reference evidence="1 2" key="1">
    <citation type="submission" date="2016-11" db="EMBL/GenBank/DDBJ databases">
        <authorList>
            <consortium name="Pathogen Informatics"/>
        </authorList>
    </citation>
    <scope>NUCLEOTIDE SEQUENCE [LARGE SCALE GENOMIC DNA]</scope>
    <source>
        <strain evidence="1 2">968</strain>
    </source>
</reference>
<proteinExistence type="predicted"/>
<dbReference type="AlphaFoldDB" id="A0A9Q7SAK4"/>